<comment type="caution">
    <text evidence="12">The sequence shown here is derived from an EMBL/GenBank/DDBJ whole genome shotgun (WGS) entry which is preliminary data.</text>
</comment>
<organism evidence="12 13">
    <name type="scientific">Brassica napus</name>
    <name type="common">Rape</name>
    <dbReference type="NCBI Taxonomy" id="3708"/>
    <lineage>
        <taxon>Eukaryota</taxon>
        <taxon>Viridiplantae</taxon>
        <taxon>Streptophyta</taxon>
        <taxon>Embryophyta</taxon>
        <taxon>Tracheophyta</taxon>
        <taxon>Spermatophyta</taxon>
        <taxon>Magnoliopsida</taxon>
        <taxon>eudicotyledons</taxon>
        <taxon>Gunneridae</taxon>
        <taxon>Pentapetalae</taxon>
        <taxon>rosids</taxon>
        <taxon>malvids</taxon>
        <taxon>Brassicales</taxon>
        <taxon>Brassicaceae</taxon>
        <taxon>Brassiceae</taxon>
        <taxon>Brassica</taxon>
    </lineage>
</organism>
<evidence type="ECO:0000256" key="3">
    <source>
        <dbReference type="ARBA" id="ARBA00022512"/>
    </source>
</evidence>
<dbReference type="InterPro" id="IPR000743">
    <property type="entry name" value="Glyco_hydro_28"/>
</dbReference>
<evidence type="ECO:0000256" key="10">
    <source>
        <dbReference type="SAM" id="Phobius"/>
    </source>
</evidence>
<feature type="chain" id="PRO_5046692844" description="Polygalacturonase" evidence="11">
    <location>
        <begin position="25"/>
        <end position="888"/>
    </location>
</feature>
<feature type="transmembrane region" description="Helical" evidence="10">
    <location>
        <begin position="437"/>
        <end position="460"/>
    </location>
</feature>
<dbReference type="Proteomes" id="UP000824890">
    <property type="component" value="Unassembled WGS sequence"/>
</dbReference>
<keyword evidence="7" id="KW-0961">Cell wall biogenesis/degradation</keyword>
<evidence type="ECO:0000256" key="11">
    <source>
        <dbReference type="SAM" id="SignalP"/>
    </source>
</evidence>
<comment type="subcellular location">
    <subcellularLocation>
        <location evidence="1">Secreted</location>
        <location evidence="1">Cell wall</location>
    </subcellularLocation>
</comment>
<evidence type="ECO:0000313" key="13">
    <source>
        <dbReference type="Proteomes" id="UP000824890"/>
    </source>
</evidence>
<dbReference type="EMBL" id="JAGKQM010000005">
    <property type="protein sequence ID" value="KAH0927161.1"/>
    <property type="molecule type" value="Genomic_DNA"/>
</dbReference>
<evidence type="ECO:0000256" key="7">
    <source>
        <dbReference type="ARBA" id="ARBA00023316"/>
    </source>
</evidence>
<evidence type="ECO:0000256" key="8">
    <source>
        <dbReference type="PROSITE-ProRule" id="PRU10052"/>
    </source>
</evidence>
<feature type="active site" evidence="8">
    <location>
        <position position="679"/>
    </location>
</feature>
<dbReference type="PROSITE" id="PS00502">
    <property type="entry name" value="POLYGALACTURONASE"/>
    <property type="match status" value="2"/>
</dbReference>
<evidence type="ECO:0000256" key="4">
    <source>
        <dbReference type="ARBA" id="ARBA00022525"/>
    </source>
</evidence>
<evidence type="ECO:0000256" key="6">
    <source>
        <dbReference type="ARBA" id="ARBA00023295"/>
    </source>
</evidence>
<evidence type="ECO:0000256" key="5">
    <source>
        <dbReference type="ARBA" id="ARBA00022801"/>
    </source>
</evidence>
<evidence type="ECO:0000256" key="9">
    <source>
        <dbReference type="RuleBase" id="RU361169"/>
    </source>
</evidence>
<dbReference type="InterPro" id="IPR012334">
    <property type="entry name" value="Pectin_lyas_fold"/>
</dbReference>
<keyword evidence="11" id="KW-0732">Signal</keyword>
<reference evidence="12 13" key="1">
    <citation type="submission" date="2021-05" db="EMBL/GenBank/DDBJ databases">
        <title>Genome Assembly of Synthetic Allotetraploid Brassica napus Reveals Homoeologous Exchanges between Subgenomes.</title>
        <authorList>
            <person name="Davis J.T."/>
        </authorList>
    </citation>
    <scope>NUCLEOTIDE SEQUENCE [LARGE SCALE GENOMIC DNA]</scope>
    <source>
        <strain evidence="13">cv. Da-Ae</strain>
        <tissue evidence="12">Seedling</tissue>
    </source>
</reference>
<name>A0ABQ8DCT0_BRANA</name>
<proteinExistence type="inferred from homology"/>
<keyword evidence="4" id="KW-0964">Secreted</keyword>
<dbReference type="Gene3D" id="2.160.20.10">
    <property type="entry name" value="Single-stranded right-handed beta-helix, Pectin lyase-like"/>
    <property type="match status" value="2"/>
</dbReference>
<evidence type="ECO:0000256" key="1">
    <source>
        <dbReference type="ARBA" id="ARBA00004191"/>
    </source>
</evidence>
<protein>
    <recommendedName>
        <fullName evidence="14">Polygalacturonase</fullName>
    </recommendedName>
</protein>
<sequence length="888" mass="94632">MSLKKTSILIFSVFILQIFTYSKALDVTQYGAVGDGVTDDSQAFLKAWEDVCGGAGDGQLIIPAGMAFMLQPLKFEGSCKSTPIVVQILGNLVASSRGKWKGDKDQWILFSDIEGLVVEGNGEINGQGSSWWEHKGSSRPTALKFKSCNNLRLSGLTHVDSAMAHIHINGCNDVTISNLRINAPESSPNTDGIDVAVSSNVIIQDCVIATGDDCIAINSGTANIRISGIDCGPGHGISIGSLGKDGEIASVEDVCVQNCNFRGTMNGARIKTWPGGSGYARRITFNGITLDNVENPIIIDQHYNNGDSDKSTDDKSSAVEVSKVVYSNFVGTSRSEYGVNFRCSTRAPCTEIFLKDVKIETASSGMGQVAQGQCLNVRGGVSTLAVPGLECLALSTDMLSWGTMPEQACMLPQQSVQPNTRPLQDPLWVYGSRGERLGVYGVVLTSLISFGFSYVLVFILKFFAYSKALDVTQHGAVGDGVTDDSQAFLKAWEAVCSGTGDGQLIVPAGMSFMLQPLKFQGSCKSTPIAVQILGTLVASSRGDWKGDKNQWILFSDIEGLVVDGNGKINGQGSSWWQHKGSSRPTGLKFKNCNNLRLRGLTHVDSAMAHIHINGCNDVTISNLRINAPESSPNTDGIDIAASSNVVIQDCVIATGDDCIAINSGTANIRISGIDCGPGHGISIGSLGKDEGVASVEDICVQNCNFRGTMNGARIKTWPGGSGYARRITFNGITLDNVENPIIIDQHYKHGDSDKSTDDKSSAVEVSKVVYSNFVGTSRSEYGVNFRCSTRAPCTEIFLKDVKIETASSGMGQVAQGQCLNVRGGVTTLAVPGLECLALSTDWGTLPEQACMLPQQSGQPDTRPSQDPLWVIWVYGSGGKHLGVNQRSI</sequence>
<keyword evidence="6 9" id="KW-0326">Glycosidase</keyword>
<keyword evidence="10" id="KW-0472">Membrane</keyword>
<keyword evidence="10" id="KW-1133">Transmembrane helix</keyword>
<keyword evidence="3" id="KW-0134">Cell wall</keyword>
<dbReference type="InterPro" id="IPR006626">
    <property type="entry name" value="PbH1"/>
</dbReference>
<comment type="similarity">
    <text evidence="2 9">Belongs to the glycosyl hydrolase 28 family.</text>
</comment>
<keyword evidence="10" id="KW-0812">Transmembrane</keyword>
<feature type="signal peptide" evidence="11">
    <location>
        <begin position="1"/>
        <end position="24"/>
    </location>
</feature>
<feature type="active site" evidence="8">
    <location>
        <position position="235"/>
    </location>
</feature>
<evidence type="ECO:0008006" key="14">
    <source>
        <dbReference type="Google" id="ProtNLM"/>
    </source>
</evidence>
<evidence type="ECO:0000313" key="12">
    <source>
        <dbReference type="EMBL" id="KAH0927161.1"/>
    </source>
</evidence>
<dbReference type="InterPro" id="IPR011050">
    <property type="entry name" value="Pectin_lyase_fold/virulence"/>
</dbReference>
<evidence type="ECO:0000256" key="2">
    <source>
        <dbReference type="ARBA" id="ARBA00008834"/>
    </source>
</evidence>
<dbReference type="SMART" id="SM00710">
    <property type="entry name" value="PbH1"/>
    <property type="match status" value="10"/>
</dbReference>
<accession>A0ABQ8DCT0</accession>
<dbReference type="PANTHER" id="PTHR31375">
    <property type="match status" value="1"/>
</dbReference>
<keyword evidence="5 9" id="KW-0378">Hydrolase</keyword>
<gene>
    <name evidence="12" type="ORF">HID58_019417</name>
</gene>
<dbReference type="Pfam" id="PF00295">
    <property type="entry name" value="Glyco_hydro_28"/>
    <property type="match status" value="2"/>
</dbReference>
<dbReference type="SUPFAM" id="SSF51126">
    <property type="entry name" value="Pectin lyase-like"/>
    <property type="match status" value="2"/>
</dbReference>
<keyword evidence="13" id="KW-1185">Reference proteome</keyword>